<evidence type="ECO:0000313" key="2">
    <source>
        <dbReference type="Proteomes" id="UP001148018"/>
    </source>
</evidence>
<name>A0A9Q0D341_9TELE</name>
<sequence length="51" mass="5834">IHNGPPHDSNYGYSHAKRMIDVQNRYPHIERNQTGQVNIIVFLLGHGPIND</sequence>
<dbReference type="Proteomes" id="UP001148018">
    <property type="component" value="Unassembled WGS sequence"/>
</dbReference>
<keyword evidence="2" id="KW-1185">Reference proteome</keyword>
<gene>
    <name evidence="1" type="ORF">NHX12_017482</name>
</gene>
<accession>A0A9Q0D341</accession>
<reference evidence="1" key="1">
    <citation type="submission" date="2022-07" db="EMBL/GenBank/DDBJ databases">
        <title>Chromosome-level genome of Muraenolepis orangiensis.</title>
        <authorList>
            <person name="Kim J."/>
        </authorList>
    </citation>
    <scope>NUCLEOTIDE SEQUENCE</scope>
    <source>
        <strain evidence="1">KU_S4_2022</strain>
        <tissue evidence="1">Muscle</tissue>
    </source>
</reference>
<proteinExistence type="predicted"/>
<feature type="non-terminal residue" evidence="1">
    <location>
        <position position="1"/>
    </location>
</feature>
<protein>
    <submittedName>
        <fullName evidence="1">Uncharacterized protein</fullName>
    </submittedName>
</protein>
<organism evidence="1 2">
    <name type="scientific">Muraenolepis orangiensis</name>
    <name type="common">Patagonian moray cod</name>
    <dbReference type="NCBI Taxonomy" id="630683"/>
    <lineage>
        <taxon>Eukaryota</taxon>
        <taxon>Metazoa</taxon>
        <taxon>Chordata</taxon>
        <taxon>Craniata</taxon>
        <taxon>Vertebrata</taxon>
        <taxon>Euteleostomi</taxon>
        <taxon>Actinopterygii</taxon>
        <taxon>Neopterygii</taxon>
        <taxon>Teleostei</taxon>
        <taxon>Neoteleostei</taxon>
        <taxon>Acanthomorphata</taxon>
        <taxon>Zeiogadaria</taxon>
        <taxon>Gadariae</taxon>
        <taxon>Gadiformes</taxon>
        <taxon>Muraenolepidoidei</taxon>
        <taxon>Muraenolepididae</taxon>
        <taxon>Muraenolepis</taxon>
    </lineage>
</organism>
<comment type="caution">
    <text evidence="1">The sequence shown here is derived from an EMBL/GenBank/DDBJ whole genome shotgun (WGS) entry which is preliminary data.</text>
</comment>
<dbReference type="EMBL" id="JANIIK010005488">
    <property type="protein sequence ID" value="KAJ3580823.1"/>
    <property type="molecule type" value="Genomic_DNA"/>
</dbReference>
<evidence type="ECO:0000313" key="1">
    <source>
        <dbReference type="EMBL" id="KAJ3580823.1"/>
    </source>
</evidence>
<dbReference type="AlphaFoldDB" id="A0A9Q0D341"/>